<protein>
    <submittedName>
        <fullName evidence="5">AraC family transcriptional regulator</fullName>
    </submittedName>
</protein>
<dbReference type="AlphaFoldDB" id="A0A1A9KBQ5"/>
<dbReference type="EMBL" id="CP015878">
    <property type="protein sequence ID" value="ANI14962.1"/>
    <property type="molecule type" value="Genomic_DNA"/>
</dbReference>
<keyword evidence="1" id="KW-0805">Transcription regulation</keyword>
<proteinExistence type="predicted"/>
<evidence type="ECO:0000259" key="4">
    <source>
        <dbReference type="PROSITE" id="PS01124"/>
    </source>
</evidence>
<reference evidence="5 6" key="1">
    <citation type="submission" date="2016-05" db="EMBL/GenBank/DDBJ databases">
        <title>Genome Sequence of Pseudomonas citronellolis Strain SJTE-3, an Estrogens and Persistent Organic Pollutants degradation strain.</title>
        <authorList>
            <person name="Liang R."/>
        </authorList>
    </citation>
    <scope>NUCLEOTIDE SEQUENCE [LARGE SCALE GENOMIC DNA]</scope>
    <source>
        <strain evidence="5 6">SJTE-3</strain>
    </source>
</reference>
<name>A0A1A9KBQ5_9PSED</name>
<keyword evidence="3" id="KW-0804">Transcription</keyword>
<dbReference type="InterPro" id="IPR018062">
    <property type="entry name" value="HTH_AraC-typ_CS"/>
</dbReference>
<sequence>MSERKNCCRLTMEEPRTRTVLGDGKTRLQLPEEIGQCFHDFVELEPGLGLGRLHYRPSVPLIEETNGPHEGRVMVITLGMKGRSCYQGQDATCLEFQKGYTTISSFRGIPGERRYEADDTVSQLRVVAHESLICKYVGSERAAEILGNQQLSRLAFRASTPAAMAHANALISHLLPCQSRLSRLDLHIHTLSLLNEQFSLLAPQHGAAASPFSPAEIERIEQARQTMEERLDKPLTLDYLATIVGINKNKLKDGMIYLYNATPTELLLELRMTKALTLLETGLQVSQVAWRVGYKYANNFTVAFTRYYGKSPKALFGKRVVEP</sequence>
<dbReference type="GO" id="GO:0043565">
    <property type="term" value="F:sequence-specific DNA binding"/>
    <property type="evidence" value="ECO:0007669"/>
    <property type="project" value="InterPro"/>
</dbReference>
<feature type="domain" description="HTH araC/xylS-type" evidence="4">
    <location>
        <begin position="221"/>
        <end position="318"/>
    </location>
</feature>
<dbReference type="Proteomes" id="UP000077748">
    <property type="component" value="Chromosome"/>
</dbReference>
<gene>
    <name evidence="5" type="ORF">A9C11_13610</name>
</gene>
<dbReference type="RefSeq" id="WP_064582934.1">
    <property type="nucleotide sequence ID" value="NZ_CP015878.1"/>
</dbReference>
<dbReference type="PANTHER" id="PTHR47893:SF1">
    <property type="entry name" value="REGULATORY PROTEIN PCHR"/>
    <property type="match status" value="1"/>
</dbReference>
<dbReference type="SMART" id="SM00342">
    <property type="entry name" value="HTH_ARAC"/>
    <property type="match status" value="1"/>
</dbReference>
<dbReference type="Pfam" id="PF12833">
    <property type="entry name" value="HTH_18"/>
    <property type="match status" value="1"/>
</dbReference>
<dbReference type="SUPFAM" id="SSF46689">
    <property type="entry name" value="Homeodomain-like"/>
    <property type="match status" value="1"/>
</dbReference>
<dbReference type="InterPro" id="IPR009057">
    <property type="entry name" value="Homeodomain-like_sf"/>
</dbReference>
<evidence type="ECO:0000256" key="1">
    <source>
        <dbReference type="ARBA" id="ARBA00023015"/>
    </source>
</evidence>
<organism evidence="5 6">
    <name type="scientific">Pseudomonas citronellolis</name>
    <dbReference type="NCBI Taxonomy" id="53408"/>
    <lineage>
        <taxon>Bacteria</taxon>
        <taxon>Pseudomonadati</taxon>
        <taxon>Pseudomonadota</taxon>
        <taxon>Gammaproteobacteria</taxon>
        <taxon>Pseudomonadales</taxon>
        <taxon>Pseudomonadaceae</taxon>
        <taxon>Pseudomonas</taxon>
    </lineage>
</organism>
<dbReference type="PROSITE" id="PS00041">
    <property type="entry name" value="HTH_ARAC_FAMILY_1"/>
    <property type="match status" value="1"/>
</dbReference>
<evidence type="ECO:0000313" key="5">
    <source>
        <dbReference type="EMBL" id="ANI14962.1"/>
    </source>
</evidence>
<accession>A0A1A9KBQ5</accession>
<dbReference type="GO" id="GO:0009893">
    <property type="term" value="P:positive regulation of metabolic process"/>
    <property type="evidence" value="ECO:0007669"/>
    <property type="project" value="UniProtKB-ARBA"/>
</dbReference>
<dbReference type="PANTHER" id="PTHR47893">
    <property type="entry name" value="REGULATORY PROTEIN PCHR"/>
    <property type="match status" value="1"/>
</dbReference>
<dbReference type="PROSITE" id="PS01124">
    <property type="entry name" value="HTH_ARAC_FAMILY_2"/>
    <property type="match status" value="1"/>
</dbReference>
<dbReference type="InterPro" id="IPR053142">
    <property type="entry name" value="PchR_regulatory_protein"/>
</dbReference>
<evidence type="ECO:0000313" key="6">
    <source>
        <dbReference type="Proteomes" id="UP000077748"/>
    </source>
</evidence>
<evidence type="ECO:0000256" key="3">
    <source>
        <dbReference type="ARBA" id="ARBA00023163"/>
    </source>
</evidence>
<dbReference type="InterPro" id="IPR018060">
    <property type="entry name" value="HTH_AraC"/>
</dbReference>
<keyword evidence="2" id="KW-0238">DNA-binding</keyword>
<evidence type="ECO:0000256" key="2">
    <source>
        <dbReference type="ARBA" id="ARBA00023125"/>
    </source>
</evidence>
<dbReference type="GO" id="GO:0003700">
    <property type="term" value="F:DNA-binding transcription factor activity"/>
    <property type="evidence" value="ECO:0007669"/>
    <property type="project" value="InterPro"/>
</dbReference>
<dbReference type="Gene3D" id="1.10.10.60">
    <property type="entry name" value="Homeodomain-like"/>
    <property type="match status" value="1"/>
</dbReference>